<evidence type="ECO:0000313" key="8">
    <source>
        <dbReference type="Proteomes" id="UP001595997"/>
    </source>
</evidence>
<evidence type="ECO:0000259" key="6">
    <source>
        <dbReference type="Pfam" id="PF02570"/>
    </source>
</evidence>
<evidence type="ECO:0000256" key="3">
    <source>
        <dbReference type="ARBA" id="ARBA00022573"/>
    </source>
</evidence>
<organism evidence="7 8">
    <name type="scientific">Streptomyces ovatisporus</name>
    <dbReference type="NCBI Taxonomy" id="1128682"/>
    <lineage>
        <taxon>Bacteria</taxon>
        <taxon>Bacillati</taxon>
        <taxon>Actinomycetota</taxon>
        <taxon>Actinomycetes</taxon>
        <taxon>Kitasatosporales</taxon>
        <taxon>Streptomycetaceae</taxon>
        <taxon>Streptomyces</taxon>
    </lineage>
</organism>
<gene>
    <name evidence="7" type="ORF">ACFPA8_01975</name>
</gene>
<comment type="similarity">
    <text evidence="2">Belongs to the CobH/CbiC family.</text>
</comment>
<comment type="pathway">
    <text evidence="1">Cofactor biosynthesis; adenosylcobalamin biosynthesis.</text>
</comment>
<dbReference type="EMBL" id="JBHSFH010000003">
    <property type="protein sequence ID" value="MFC4492902.1"/>
    <property type="molecule type" value="Genomic_DNA"/>
</dbReference>
<dbReference type="SUPFAM" id="SSF63965">
    <property type="entry name" value="Precorrin-8X methylmutase CbiC/CobH"/>
    <property type="match status" value="1"/>
</dbReference>
<dbReference type="NCBIfam" id="NF006136">
    <property type="entry name" value="PRK08285.1"/>
    <property type="match status" value="1"/>
</dbReference>
<dbReference type="Proteomes" id="UP001595997">
    <property type="component" value="Unassembled WGS sequence"/>
</dbReference>
<dbReference type="PANTHER" id="PTHR43588:SF1">
    <property type="entry name" value="COBALT-PRECORRIN-8 METHYLMUTASE"/>
    <property type="match status" value="1"/>
</dbReference>
<protein>
    <submittedName>
        <fullName evidence="7">Precorrin-8X methylmutase</fullName>
        <ecNumber evidence="7">5.4.99.61</ecNumber>
    </submittedName>
</protein>
<sequence>MSDSAVSEHDEHAQHHEHHEHDEHPKHEYRYEKDGAAIYRRSFATIRAESDLSGLPPDVAQVAVRMIHACGMVDLVRDLAHTPQVVSRARAALRAGAPVLCDVSMVASGVTRRRLPADNEVVCTLSDPSVPELAARMGTTRSAAAMELWRERLEGAVVAVGNAPTALFRLLEMVEEGAPRPAAVIGVPVGFVGAAESKDALAAHPSRLDHLVVRGRRGGSAIAAAAINAIASEEE</sequence>
<accession>A0ABV9A0B1</accession>
<evidence type="ECO:0000256" key="1">
    <source>
        <dbReference type="ARBA" id="ARBA00004953"/>
    </source>
</evidence>
<dbReference type="Pfam" id="PF02570">
    <property type="entry name" value="CbiC"/>
    <property type="match status" value="1"/>
</dbReference>
<evidence type="ECO:0000256" key="4">
    <source>
        <dbReference type="ARBA" id="ARBA00023235"/>
    </source>
</evidence>
<comment type="caution">
    <text evidence="7">The sequence shown here is derived from an EMBL/GenBank/DDBJ whole genome shotgun (WGS) entry which is preliminary data.</text>
</comment>
<dbReference type="RefSeq" id="WP_386441281.1">
    <property type="nucleotide sequence ID" value="NZ_JBHSFH010000003.1"/>
</dbReference>
<keyword evidence="3" id="KW-0169">Cobalamin biosynthesis</keyword>
<dbReference type="PANTHER" id="PTHR43588">
    <property type="entry name" value="COBALT-PRECORRIN-8 METHYLMUTASE"/>
    <property type="match status" value="1"/>
</dbReference>
<feature type="region of interest" description="Disordered" evidence="5">
    <location>
        <begin position="1"/>
        <end position="28"/>
    </location>
</feature>
<evidence type="ECO:0000256" key="2">
    <source>
        <dbReference type="ARBA" id="ARBA00009774"/>
    </source>
</evidence>
<evidence type="ECO:0000256" key="5">
    <source>
        <dbReference type="SAM" id="MobiDB-lite"/>
    </source>
</evidence>
<dbReference type="InterPro" id="IPR003722">
    <property type="entry name" value="Cbl_synth_CobH/CbiC"/>
</dbReference>
<dbReference type="GO" id="GO:0016993">
    <property type="term" value="F:precorrin-8X methylmutase activity"/>
    <property type="evidence" value="ECO:0007669"/>
    <property type="project" value="UniProtKB-EC"/>
</dbReference>
<dbReference type="InterPro" id="IPR036588">
    <property type="entry name" value="CobH/CbiC_sf"/>
</dbReference>
<feature type="domain" description="Cobalamin biosynthesis precorrin-8X methylmutase CobH/CbiC" evidence="6">
    <location>
        <begin position="38"/>
        <end position="232"/>
    </location>
</feature>
<keyword evidence="8" id="KW-1185">Reference proteome</keyword>
<proteinExistence type="inferred from homology"/>
<evidence type="ECO:0000313" key="7">
    <source>
        <dbReference type="EMBL" id="MFC4492902.1"/>
    </source>
</evidence>
<name>A0ABV9A0B1_9ACTN</name>
<dbReference type="Gene3D" id="3.40.50.10230">
    <property type="entry name" value="Cobalamin biosynthesis CobH/CbiC, precorrin-8X methylmutase"/>
    <property type="match status" value="1"/>
</dbReference>
<dbReference type="EC" id="5.4.99.61" evidence="7"/>
<reference evidence="8" key="1">
    <citation type="journal article" date="2019" name="Int. J. Syst. Evol. Microbiol.">
        <title>The Global Catalogue of Microorganisms (GCM) 10K type strain sequencing project: providing services to taxonomists for standard genome sequencing and annotation.</title>
        <authorList>
            <consortium name="The Broad Institute Genomics Platform"/>
            <consortium name="The Broad Institute Genome Sequencing Center for Infectious Disease"/>
            <person name="Wu L."/>
            <person name="Ma J."/>
        </authorList>
    </citation>
    <scope>NUCLEOTIDE SEQUENCE [LARGE SCALE GENOMIC DNA]</scope>
    <source>
        <strain evidence="8">CGMCC 4.7357</strain>
    </source>
</reference>
<keyword evidence="4 7" id="KW-0413">Isomerase</keyword>